<dbReference type="InterPro" id="IPR027304">
    <property type="entry name" value="Trigger_fact/SurA_dom_sf"/>
</dbReference>
<dbReference type="Gene3D" id="1.10.4030.10">
    <property type="entry name" value="Porin chaperone SurA, peptide-binding domain"/>
    <property type="match status" value="1"/>
</dbReference>
<feature type="compositionally biased region" description="Acidic residues" evidence="2">
    <location>
        <begin position="240"/>
        <end position="252"/>
    </location>
</feature>
<organism evidence="3 4">
    <name type="scientific">Gracilibacillus thailandensis</name>
    <dbReference type="NCBI Taxonomy" id="563735"/>
    <lineage>
        <taxon>Bacteria</taxon>
        <taxon>Bacillati</taxon>
        <taxon>Bacillota</taxon>
        <taxon>Bacilli</taxon>
        <taxon>Bacillales</taxon>
        <taxon>Bacillaceae</taxon>
        <taxon>Gracilibacillus</taxon>
    </lineage>
</organism>
<accession>A0A6N7QZF8</accession>
<keyword evidence="4" id="KW-1185">Reference proteome</keyword>
<sequence>MIWVAIVLSSMFEWTDNELYGGCLLMKKILMLLMMISLAVVTVACSNDDEEPADENNTEEPAAEETPESEGEAEGDAEAQEEAAESAAATGQQGVSDDELVEEDQAVATINGEEILGSAYNQIYPLVKSTLEQAGQEVEDTEAIKQQTLNELITQELIRQDAKEEGLTVEQEEIDNELATYEEQFGEEYATVLKSSGYTEETLKEQIENNLLSEKYMESVLGIEVTDEEIKEYYQSAAEQSEEDLPPLEDVEDSIKQTLTSQKQQEKQEEIQAKIDELRENAEIEELI</sequence>
<evidence type="ECO:0000313" key="3">
    <source>
        <dbReference type="EMBL" id="MRI66281.1"/>
    </source>
</evidence>
<dbReference type="SUPFAM" id="SSF109998">
    <property type="entry name" value="Triger factor/SurA peptide-binding domain-like"/>
    <property type="match status" value="1"/>
</dbReference>
<evidence type="ECO:0000256" key="1">
    <source>
        <dbReference type="SAM" id="Coils"/>
    </source>
</evidence>
<feature type="compositionally biased region" description="Acidic residues" evidence="2">
    <location>
        <begin position="48"/>
        <end position="84"/>
    </location>
</feature>
<name>A0A6N7QZF8_9BACI</name>
<dbReference type="Proteomes" id="UP000435187">
    <property type="component" value="Unassembled WGS sequence"/>
</dbReference>
<dbReference type="EMBL" id="WJEE01000013">
    <property type="protein sequence ID" value="MRI66281.1"/>
    <property type="molecule type" value="Genomic_DNA"/>
</dbReference>
<evidence type="ECO:0000313" key="4">
    <source>
        <dbReference type="Proteomes" id="UP000435187"/>
    </source>
</evidence>
<dbReference type="AlphaFoldDB" id="A0A6N7QZF8"/>
<feature type="region of interest" description="Disordered" evidence="2">
    <location>
        <begin position="236"/>
        <end position="268"/>
    </location>
</feature>
<proteinExistence type="predicted"/>
<dbReference type="PANTHER" id="PTHR47245">
    <property type="entry name" value="PEPTIDYLPROLYL ISOMERASE"/>
    <property type="match status" value="1"/>
</dbReference>
<reference evidence="3 4" key="1">
    <citation type="submission" date="2019-10" db="EMBL/GenBank/DDBJ databases">
        <title>Gracilibacillus salitolerans sp. nov., a moderate halophile isolated from a saline soil in northwest China.</title>
        <authorList>
            <person name="Gan L."/>
        </authorList>
    </citation>
    <scope>NUCLEOTIDE SEQUENCE [LARGE SCALE GENOMIC DNA]</scope>
    <source>
        <strain evidence="3 4">TP2-8</strain>
    </source>
</reference>
<evidence type="ECO:0008006" key="5">
    <source>
        <dbReference type="Google" id="ProtNLM"/>
    </source>
</evidence>
<keyword evidence="1" id="KW-0175">Coiled coil</keyword>
<dbReference type="PANTHER" id="PTHR47245:SF2">
    <property type="entry name" value="PEPTIDYL-PROLYL CIS-TRANS ISOMERASE HP_0175-RELATED"/>
    <property type="match status" value="1"/>
</dbReference>
<comment type="caution">
    <text evidence="3">The sequence shown here is derived from an EMBL/GenBank/DDBJ whole genome shotgun (WGS) entry which is preliminary data.</text>
</comment>
<dbReference type="Pfam" id="PF13624">
    <property type="entry name" value="SurA_N_3"/>
    <property type="match status" value="1"/>
</dbReference>
<feature type="coiled-coil region" evidence="1">
    <location>
        <begin position="131"/>
        <end position="184"/>
    </location>
</feature>
<feature type="region of interest" description="Disordered" evidence="2">
    <location>
        <begin position="48"/>
        <end position="98"/>
    </location>
</feature>
<protein>
    <recommendedName>
        <fullName evidence="5">Peptidylprolyl isomerase</fullName>
    </recommendedName>
</protein>
<gene>
    <name evidence="3" type="ORF">GH885_07955</name>
</gene>
<dbReference type="InterPro" id="IPR050245">
    <property type="entry name" value="PrsA_foldase"/>
</dbReference>
<evidence type="ECO:0000256" key="2">
    <source>
        <dbReference type="SAM" id="MobiDB-lite"/>
    </source>
</evidence>